<dbReference type="InterPro" id="IPR045889">
    <property type="entry name" value="MES/HNL"/>
</dbReference>
<dbReference type="GO" id="GO:0080032">
    <property type="term" value="F:methyl jasmonate esterase activity"/>
    <property type="evidence" value="ECO:0007669"/>
    <property type="project" value="TreeGrafter"/>
</dbReference>
<reference evidence="3" key="1">
    <citation type="submission" date="2011-03" db="EMBL/GenBank/DDBJ databases">
        <authorList>
            <person name="Voget S."/>
            <person name="Streit W.R."/>
            <person name="Jaeger K.E."/>
            <person name="Daniel R."/>
        </authorList>
    </citation>
    <scope>NUCLEOTIDE SEQUENCE [LARGE SCALE GENOMIC DNA]</scope>
    <source>
        <strain evidence="3">PG1</strain>
    </source>
</reference>
<feature type="domain" description="AB hydrolase-1" evidence="1">
    <location>
        <begin position="49"/>
        <end position="318"/>
    </location>
</feature>
<gene>
    <name evidence="2" type="ORF">BGL_2c29520</name>
</gene>
<reference evidence="2 3" key="2">
    <citation type="journal article" date="2016" name="Appl. Microbiol. Biotechnol.">
        <title>Mutations improving production and secretion of extracellular lipase by Burkholderia glumae PG1.</title>
        <authorList>
            <person name="Knapp A."/>
            <person name="Voget S."/>
            <person name="Gao R."/>
            <person name="Zaburannyi N."/>
            <person name="Krysciak D."/>
            <person name="Breuer M."/>
            <person name="Hauer B."/>
            <person name="Streit W.R."/>
            <person name="Muller R."/>
            <person name="Daniel R."/>
            <person name="Jaeger K.E."/>
        </authorList>
    </citation>
    <scope>NUCLEOTIDE SEQUENCE [LARGE SCALE GENOMIC DNA]</scope>
    <source>
        <strain evidence="2 3">PG1</strain>
    </source>
</reference>
<dbReference type="SUPFAM" id="SSF53474">
    <property type="entry name" value="alpha/beta-Hydrolases"/>
    <property type="match status" value="1"/>
</dbReference>
<protein>
    <submittedName>
        <fullName evidence="2">Putative alpha/beta hydrolase superfamily</fullName>
    </submittedName>
</protein>
<keyword evidence="3" id="KW-1185">Reference proteome</keyword>
<dbReference type="KEGG" id="bgp:BGL_2c29520"/>
<evidence type="ECO:0000313" key="3">
    <source>
        <dbReference type="Proteomes" id="UP000031838"/>
    </source>
</evidence>
<dbReference type="PANTHER" id="PTHR10992:SF1086">
    <property type="entry name" value="AB HYDROLASE-1 DOMAIN-CONTAINING PROTEIN"/>
    <property type="match status" value="1"/>
</dbReference>
<name>A0A0B6SFJ4_BURPL</name>
<proteinExistence type="predicted"/>
<dbReference type="Pfam" id="PF12697">
    <property type="entry name" value="Abhydrolase_6"/>
    <property type="match status" value="1"/>
</dbReference>
<dbReference type="Proteomes" id="UP000031838">
    <property type="component" value="Chromosome 2"/>
</dbReference>
<evidence type="ECO:0000259" key="1">
    <source>
        <dbReference type="Pfam" id="PF12697"/>
    </source>
</evidence>
<sequence length="335" mass="35531">MRSGTIGAPDPPRAAARPAHYSIWRDTVARSETEAPARHAPAPSARLPFVLVHGAWHGAWAYQRLGAALATRGHPSLARDLPAHGLDARYPAAFGDPADAAALAHEPSPVSATTLDDYTDSVLRTIDEARALGHERVVLVGHSMGGLAITAAAERAPERIAKLVYLAAFMPASGAAGLDYVRAPENQGEALAALMCASPRAVGALRINPASRDAGYLAMLRQALFEDVDDATFRAAIRLMSSDLPPAPFAAPIATTPQRWGSIERHYVACANDRVLLPALQQRFIAEADAFVPQRPTRVHRLASSHSPYLSQPEALAEQLVAIARASGEPAASLE</sequence>
<dbReference type="HOGENOM" id="CLU_046066_3_0_4"/>
<keyword evidence="2" id="KW-0378">Hydrolase</keyword>
<dbReference type="EMBL" id="CP002581">
    <property type="protein sequence ID" value="AJK51006.1"/>
    <property type="molecule type" value="Genomic_DNA"/>
</dbReference>
<dbReference type="AlphaFoldDB" id="A0A0B6SFJ4"/>
<dbReference type="InterPro" id="IPR000073">
    <property type="entry name" value="AB_hydrolase_1"/>
</dbReference>
<dbReference type="GO" id="GO:0080030">
    <property type="term" value="F:methyl indole-3-acetate esterase activity"/>
    <property type="evidence" value="ECO:0007669"/>
    <property type="project" value="TreeGrafter"/>
</dbReference>
<dbReference type="Gene3D" id="3.40.50.1820">
    <property type="entry name" value="alpha/beta hydrolase"/>
    <property type="match status" value="1"/>
</dbReference>
<dbReference type="InterPro" id="IPR029058">
    <property type="entry name" value="AB_hydrolase_fold"/>
</dbReference>
<evidence type="ECO:0000313" key="2">
    <source>
        <dbReference type="EMBL" id="AJK51006.1"/>
    </source>
</evidence>
<dbReference type="PANTHER" id="PTHR10992">
    <property type="entry name" value="METHYLESTERASE FAMILY MEMBER"/>
    <property type="match status" value="1"/>
</dbReference>
<organism evidence="2 3">
    <name type="scientific">Burkholderia plantarii</name>
    <dbReference type="NCBI Taxonomy" id="41899"/>
    <lineage>
        <taxon>Bacteria</taxon>
        <taxon>Pseudomonadati</taxon>
        <taxon>Pseudomonadota</taxon>
        <taxon>Betaproteobacteria</taxon>
        <taxon>Burkholderiales</taxon>
        <taxon>Burkholderiaceae</taxon>
        <taxon>Burkholderia</taxon>
    </lineage>
</organism>
<accession>A0A0B6SFJ4</accession>